<keyword evidence="5" id="KW-0418">Kinase</keyword>
<dbReference type="PANTHER" id="PTHR43304:SF1">
    <property type="entry name" value="PAC DOMAIN-CONTAINING PROTEIN"/>
    <property type="match status" value="1"/>
</dbReference>
<protein>
    <recommendedName>
        <fullName evidence="2">histidine kinase</fullName>
        <ecNumber evidence="2">2.7.13.3</ecNumber>
    </recommendedName>
</protein>
<dbReference type="GO" id="GO:0006355">
    <property type="term" value="P:regulation of DNA-templated transcription"/>
    <property type="evidence" value="ECO:0007669"/>
    <property type="project" value="InterPro"/>
</dbReference>
<dbReference type="EC" id="2.7.13.3" evidence="2"/>
<evidence type="ECO:0000256" key="1">
    <source>
        <dbReference type="ARBA" id="ARBA00000085"/>
    </source>
</evidence>
<dbReference type="GO" id="GO:0000155">
    <property type="term" value="F:phosphorelay sensor kinase activity"/>
    <property type="evidence" value="ECO:0007669"/>
    <property type="project" value="InterPro"/>
</dbReference>
<dbReference type="NCBIfam" id="TIGR00229">
    <property type="entry name" value="sensory_box"/>
    <property type="match status" value="1"/>
</dbReference>
<evidence type="ECO:0000256" key="5">
    <source>
        <dbReference type="ARBA" id="ARBA00022777"/>
    </source>
</evidence>
<organism evidence="7 8">
    <name type="scientific">Mucilaginibacter segetis</name>
    <dbReference type="NCBI Taxonomy" id="2793071"/>
    <lineage>
        <taxon>Bacteria</taxon>
        <taxon>Pseudomonadati</taxon>
        <taxon>Bacteroidota</taxon>
        <taxon>Sphingobacteriia</taxon>
        <taxon>Sphingobacteriales</taxon>
        <taxon>Sphingobacteriaceae</taxon>
        <taxon>Mucilaginibacter</taxon>
    </lineage>
</organism>
<dbReference type="CDD" id="cd00130">
    <property type="entry name" value="PAS"/>
    <property type="match status" value="1"/>
</dbReference>
<dbReference type="SMART" id="SM00091">
    <property type="entry name" value="PAS"/>
    <property type="match status" value="2"/>
</dbReference>
<evidence type="ECO:0000259" key="6">
    <source>
        <dbReference type="PROSITE" id="PS50112"/>
    </source>
</evidence>
<comment type="catalytic activity">
    <reaction evidence="1">
        <text>ATP + protein L-histidine = ADP + protein N-phospho-L-histidine.</text>
        <dbReference type="EC" id="2.7.13.3"/>
    </reaction>
</comment>
<dbReference type="AlphaFoldDB" id="A0A934PRK9"/>
<dbReference type="InterPro" id="IPR003661">
    <property type="entry name" value="HisK_dim/P_dom"/>
</dbReference>
<dbReference type="InterPro" id="IPR013767">
    <property type="entry name" value="PAS_fold"/>
</dbReference>
<dbReference type="InterPro" id="IPR035965">
    <property type="entry name" value="PAS-like_dom_sf"/>
</dbReference>
<keyword evidence="3" id="KW-0597">Phosphoprotein</keyword>
<dbReference type="SUPFAM" id="SSF55785">
    <property type="entry name" value="PYP-like sensor domain (PAS domain)"/>
    <property type="match status" value="2"/>
</dbReference>
<dbReference type="EMBL" id="JAEHFW010000001">
    <property type="protein sequence ID" value="MBK0378347.1"/>
    <property type="molecule type" value="Genomic_DNA"/>
</dbReference>
<dbReference type="CDD" id="cd00082">
    <property type="entry name" value="HisKA"/>
    <property type="match status" value="1"/>
</dbReference>
<dbReference type="Pfam" id="PF13426">
    <property type="entry name" value="PAS_9"/>
    <property type="match status" value="1"/>
</dbReference>
<dbReference type="SUPFAM" id="SSF47384">
    <property type="entry name" value="Homodimeric domain of signal transducing histidine kinase"/>
    <property type="match status" value="1"/>
</dbReference>
<dbReference type="Pfam" id="PF00989">
    <property type="entry name" value="PAS"/>
    <property type="match status" value="1"/>
</dbReference>
<gene>
    <name evidence="7" type="ORF">I5M19_03455</name>
</gene>
<dbReference type="InterPro" id="IPR000014">
    <property type="entry name" value="PAS"/>
</dbReference>
<sequence>MQLQIRDTDISFNVLFHHNPNPMWIVEVDTLKFKEVNEAAVKHYGYTRYEFLHKITLADIRPVYEQQDMLNLIKRIRHNQTIKKELTHIKKDGKIIHVNITSYTITYQGGLCRMVIVHDITQQKLKDIKLTEAVDRINETLESITDGFFTLDSKYRVKYWNKEAERILNLKRETILNKKLWSAHSYYRELTLFKAINNSFKKKETIKFDEYISPLEKWLCFTVYPGTDSVAIYFQDITSQKHDEEQINLKNQSLNRIAYINSHLIRKPLANILGIINSLEDSLHNDKHFEHPLKMLRKSATELDNVIKEINKNVESTI</sequence>
<dbReference type="Gene3D" id="3.30.450.20">
    <property type="entry name" value="PAS domain"/>
    <property type="match status" value="2"/>
</dbReference>
<evidence type="ECO:0000256" key="3">
    <source>
        <dbReference type="ARBA" id="ARBA00022553"/>
    </source>
</evidence>
<evidence type="ECO:0000256" key="4">
    <source>
        <dbReference type="ARBA" id="ARBA00022679"/>
    </source>
</evidence>
<feature type="domain" description="PAS" evidence="6">
    <location>
        <begin position="133"/>
        <end position="180"/>
    </location>
</feature>
<name>A0A934PRK9_9SPHI</name>
<dbReference type="InterPro" id="IPR036097">
    <property type="entry name" value="HisK_dim/P_sf"/>
</dbReference>
<evidence type="ECO:0000313" key="7">
    <source>
        <dbReference type="EMBL" id="MBK0378347.1"/>
    </source>
</evidence>
<dbReference type="Gene3D" id="1.10.287.130">
    <property type="match status" value="1"/>
</dbReference>
<accession>A0A934PRK9</accession>
<dbReference type="PANTHER" id="PTHR43304">
    <property type="entry name" value="PHYTOCHROME-LIKE PROTEIN CPH1"/>
    <property type="match status" value="1"/>
</dbReference>
<reference evidence="7" key="1">
    <citation type="submission" date="2020-12" db="EMBL/GenBank/DDBJ databases">
        <title>Bacterial novel species Mucilaginibacter sp. SD-g isolated from soil.</title>
        <authorList>
            <person name="Jung H.-Y."/>
        </authorList>
    </citation>
    <scope>NUCLEOTIDE SEQUENCE</scope>
    <source>
        <strain evidence="7">SD-g</strain>
    </source>
</reference>
<dbReference type="InterPro" id="IPR052162">
    <property type="entry name" value="Sensor_kinase/Photoreceptor"/>
</dbReference>
<evidence type="ECO:0000256" key="2">
    <source>
        <dbReference type="ARBA" id="ARBA00012438"/>
    </source>
</evidence>
<keyword evidence="8" id="KW-1185">Reference proteome</keyword>
<dbReference type="Proteomes" id="UP000613193">
    <property type="component" value="Unassembled WGS sequence"/>
</dbReference>
<proteinExistence type="predicted"/>
<dbReference type="PROSITE" id="PS50112">
    <property type="entry name" value="PAS"/>
    <property type="match status" value="1"/>
</dbReference>
<keyword evidence="4" id="KW-0808">Transferase</keyword>
<evidence type="ECO:0000313" key="8">
    <source>
        <dbReference type="Proteomes" id="UP000613193"/>
    </source>
</evidence>
<comment type="caution">
    <text evidence="7">The sequence shown here is derived from an EMBL/GenBank/DDBJ whole genome shotgun (WGS) entry which is preliminary data.</text>
</comment>
<dbReference type="RefSeq" id="WP_200064055.1">
    <property type="nucleotide sequence ID" value="NZ_JAEHFW010000001.1"/>
</dbReference>